<dbReference type="GO" id="GO:0006354">
    <property type="term" value="P:DNA-templated transcription elongation"/>
    <property type="evidence" value="ECO:0007669"/>
    <property type="project" value="TreeGrafter"/>
</dbReference>
<name>A0A1H0D1K3_9RHOB</name>
<sequence length="140" mass="14754">MAHPYPRRTRAARPVIAEAQLATLEDLATGFARRSPDLSDRLLSRLARARIAPPRKMPADVVTLGVPATCLDEETGETRVLTLVPPAQADIASGAISVMTPIGVAMIGLPVGAQVRWQTRDGASRSLLLLGIGETAGVLP</sequence>
<evidence type="ECO:0000313" key="2">
    <source>
        <dbReference type="EMBL" id="SHJ38026.1"/>
    </source>
</evidence>
<dbReference type="GO" id="GO:0016301">
    <property type="term" value="F:kinase activity"/>
    <property type="evidence" value="ECO:0007669"/>
    <property type="project" value="UniProtKB-KW"/>
</dbReference>
<dbReference type="OrthoDB" id="192847at2"/>
<gene>
    <name evidence="2" type="ORF">SAMN05444142_10160</name>
</gene>
<dbReference type="PANTHER" id="PTHR30437">
    <property type="entry name" value="TRANSCRIPTION ELONGATION FACTOR GREA"/>
    <property type="match status" value="1"/>
</dbReference>
<keyword evidence="2" id="KW-0808">Transferase</keyword>
<organism evidence="2 3">
    <name type="scientific">Lutimaribacter pacificus</name>
    <dbReference type="NCBI Taxonomy" id="391948"/>
    <lineage>
        <taxon>Bacteria</taxon>
        <taxon>Pseudomonadati</taxon>
        <taxon>Pseudomonadota</taxon>
        <taxon>Alphaproteobacteria</taxon>
        <taxon>Rhodobacterales</taxon>
        <taxon>Roseobacteraceae</taxon>
        <taxon>Lutimaribacter</taxon>
    </lineage>
</organism>
<accession>A0A1H0D1K3</accession>
<dbReference type="GO" id="GO:0032784">
    <property type="term" value="P:regulation of DNA-templated transcription elongation"/>
    <property type="evidence" value="ECO:0007669"/>
    <property type="project" value="InterPro"/>
</dbReference>
<protein>
    <submittedName>
        <fullName evidence="2">Regulator of nucleoside diphosphate kinase</fullName>
    </submittedName>
</protein>
<dbReference type="PANTHER" id="PTHR30437:SF5">
    <property type="entry name" value="REGULATOR OF NUCLEOSIDE DIPHOSPHATE KINASE"/>
    <property type="match status" value="1"/>
</dbReference>
<reference evidence="2 3" key="1">
    <citation type="submission" date="2016-11" db="EMBL/GenBank/DDBJ databases">
        <authorList>
            <person name="Varghese N."/>
            <person name="Submissions S."/>
        </authorList>
    </citation>
    <scope>NUCLEOTIDE SEQUENCE [LARGE SCALE GENOMIC DNA]</scope>
    <source>
        <strain evidence="2 3">DSM 29620</strain>
    </source>
</reference>
<proteinExistence type="predicted"/>
<keyword evidence="2" id="KW-0418">Kinase</keyword>
<dbReference type="Pfam" id="PF01272">
    <property type="entry name" value="GreA_GreB"/>
    <property type="match status" value="1"/>
</dbReference>
<dbReference type="InterPro" id="IPR023459">
    <property type="entry name" value="Tscrpt_elong_fac_GreA/B_fam"/>
</dbReference>
<keyword evidence="3" id="KW-1185">Reference proteome</keyword>
<evidence type="ECO:0000313" key="3">
    <source>
        <dbReference type="Proteomes" id="UP000324252"/>
    </source>
</evidence>
<dbReference type="NCBIfam" id="NF004396">
    <property type="entry name" value="PRK05753.1"/>
    <property type="match status" value="1"/>
</dbReference>
<dbReference type="Proteomes" id="UP000324252">
    <property type="component" value="Unassembled WGS sequence"/>
</dbReference>
<dbReference type="Gene3D" id="3.10.50.30">
    <property type="entry name" value="Transcription elongation factor, GreA/GreB, C-terminal domain"/>
    <property type="match status" value="1"/>
</dbReference>
<dbReference type="InterPro" id="IPR036953">
    <property type="entry name" value="GreA/GreB_C_sf"/>
</dbReference>
<dbReference type="SUPFAM" id="SSF54534">
    <property type="entry name" value="FKBP-like"/>
    <property type="match status" value="1"/>
</dbReference>
<dbReference type="EMBL" id="FQZZ01000001">
    <property type="protein sequence ID" value="SHJ38026.1"/>
    <property type="molecule type" value="Genomic_DNA"/>
</dbReference>
<dbReference type="GO" id="GO:0003677">
    <property type="term" value="F:DNA binding"/>
    <property type="evidence" value="ECO:0007669"/>
    <property type="project" value="InterPro"/>
</dbReference>
<dbReference type="InterPro" id="IPR001437">
    <property type="entry name" value="Tscrpt_elong_fac_GreA/B_C"/>
</dbReference>
<feature type="domain" description="Transcription elongation factor GreA/GreB C-terminal" evidence="1">
    <location>
        <begin position="58"/>
        <end position="126"/>
    </location>
</feature>
<dbReference type="AlphaFoldDB" id="A0A1H0D1K3"/>
<evidence type="ECO:0000259" key="1">
    <source>
        <dbReference type="Pfam" id="PF01272"/>
    </source>
</evidence>
<dbReference type="GO" id="GO:0070063">
    <property type="term" value="F:RNA polymerase binding"/>
    <property type="evidence" value="ECO:0007669"/>
    <property type="project" value="InterPro"/>
</dbReference>
<dbReference type="RefSeq" id="WP_149787018.1">
    <property type="nucleotide sequence ID" value="NZ_FNIO01000001.1"/>
</dbReference>